<comment type="similarity">
    <text evidence="2">Belongs to the MDM31/MDM32 family.</text>
</comment>
<dbReference type="VEuPathDB" id="FungiDB:DEHA2G04642g"/>
<dbReference type="PANTHER" id="PTHR31068:SF0">
    <property type="entry name" value="MITOCHONDRIAL DISTRIBUTION AND MORPHOLOGY PROTEIN 31"/>
    <property type="match status" value="1"/>
</dbReference>
<evidence type="ECO:0000256" key="1">
    <source>
        <dbReference type="ARBA" id="ARBA00004273"/>
    </source>
</evidence>
<dbReference type="GO" id="GO:0005743">
    <property type="term" value="C:mitochondrial inner membrane"/>
    <property type="evidence" value="ECO:0007669"/>
    <property type="project" value="UniProtKB-SubCell"/>
</dbReference>
<evidence type="ECO:0000256" key="8">
    <source>
        <dbReference type="ARBA" id="ARBA00023136"/>
    </source>
</evidence>
<evidence type="ECO:0000256" key="10">
    <source>
        <dbReference type="SAM" id="Phobius"/>
    </source>
</evidence>
<dbReference type="GO" id="GO:0000001">
    <property type="term" value="P:mitochondrion inheritance"/>
    <property type="evidence" value="ECO:0007669"/>
    <property type="project" value="InterPro"/>
</dbReference>
<organism evidence="11 12">
    <name type="scientific">Debaryomyces hansenii (strain ATCC 36239 / CBS 767 / BCRC 21394 / JCM 1990 / NBRC 0083 / IGC 2968)</name>
    <name type="common">Yeast</name>
    <name type="synonym">Torulaspora hansenii</name>
    <dbReference type="NCBI Taxonomy" id="284592"/>
    <lineage>
        <taxon>Eukaryota</taxon>
        <taxon>Fungi</taxon>
        <taxon>Dikarya</taxon>
        <taxon>Ascomycota</taxon>
        <taxon>Saccharomycotina</taxon>
        <taxon>Pichiomycetes</taxon>
        <taxon>Debaryomycetaceae</taxon>
        <taxon>Debaryomyces</taxon>
    </lineage>
</organism>
<name>Q6BJ74_DEBHA</name>
<comment type="subcellular location">
    <subcellularLocation>
        <location evidence="1">Mitochondrion inner membrane</location>
    </subcellularLocation>
</comment>
<evidence type="ECO:0000256" key="9">
    <source>
        <dbReference type="ARBA" id="ARBA00025191"/>
    </source>
</evidence>
<reference evidence="11 12" key="1">
    <citation type="journal article" date="2004" name="Nature">
        <title>Genome evolution in yeasts.</title>
        <authorList>
            <consortium name="Genolevures"/>
            <person name="Dujon B."/>
            <person name="Sherman D."/>
            <person name="Fischer G."/>
            <person name="Durrens P."/>
            <person name="Casaregola S."/>
            <person name="Lafontaine I."/>
            <person name="de Montigny J."/>
            <person name="Marck C."/>
            <person name="Neuveglise C."/>
            <person name="Talla E."/>
            <person name="Goffard N."/>
            <person name="Frangeul L."/>
            <person name="Aigle M."/>
            <person name="Anthouard V."/>
            <person name="Babour A."/>
            <person name="Barbe V."/>
            <person name="Barnay S."/>
            <person name="Blanchin S."/>
            <person name="Beckerich J.M."/>
            <person name="Beyne E."/>
            <person name="Bleykasten C."/>
            <person name="Boisrame A."/>
            <person name="Boyer J."/>
            <person name="Cattolico L."/>
            <person name="Confanioleri F."/>
            <person name="de Daruvar A."/>
            <person name="Despons L."/>
            <person name="Fabre E."/>
            <person name="Fairhead C."/>
            <person name="Ferry-Dumazet H."/>
            <person name="Groppi A."/>
            <person name="Hantraye F."/>
            <person name="Hennequin C."/>
            <person name="Jauniaux N."/>
            <person name="Joyet P."/>
            <person name="Kachouri R."/>
            <person name="Kerrest A."/>
            <person name="Koszul R."/>
            <person name="Lemaire M."/>
            <person name="Lesur I."/>
            <person name="Ma L."/>
            <person name="Muller H."/>
            <person name="Nicaud J.M."/>
            <person name="Nikolski M."/>
            <person name="Oztas S."/>
            <person name="Ozier-Kalogeropoulos O."/>
            <person name="Pellenz S."/>
            <person name="Potier S."/>
            <person name="Richard G.F."/>
            <person name="Straub M.L."/>
            <person name="Suleau A."/>
            <person name="Swennene D."/>
            <person name="Tekaia F."/>
            <person name="Wesolowski-Louvel M."/>
            <person name="Westhof E."/>
            <person name="Wirth B."/>
            <person name="Zeniou-Meyer M."/>
            <person name="Zivanovic I."/>
            <person name="Bolotin-Fukuhara M."/>
            <person name="Thierry A."/>
            <person name="Bouchier C."/>
            <person name="Caudron B."/>
            <person name="Scarpelli C."/>
            <person name="Gaillardin C."/>
            <person name="Weissenbach J."/>
            <person name="Wincker P."/>
            <person name="Souciet J.L."/>
        </authorList>
    </citation>
    <scope>NUCLEOTIDE SEQUENCE [LARGE SCALE GENOMIC DNA]</scope>
    <source>
        <strain evidence="12">ATCC 36239 / CBS 767 / BCRC 21394 / JCM 1990 / NBRC 0083 / IGC 2968</strain>
    </source>
</reference>
<evidence type="ECO:0000256" key="4">
    <source>
        <dbReference type="ARBA" id="ARBA00022792"/>
    </source>
</evidence>
<accession>Q6BJ74</accession>
<dbReference type="PANTHER" id="PTHR31068">
    <property type="entry name" value="MITOCHONDRIAL DISTRIBUTION AND MORPHOLOGY PROTEIN 31"/>
    <property type="match status" value="1"/>
</dbReference>
<evidence type="ECO:0000256" key="2">
    <source>
        <dbReference type="ARBA" id="ARBA00005687"/>
    </source>
</evidence>
<dbReference type="RefSeq" id="XP_461747.2">
    <property type="nucleotide sequence ID" value="XM_461747.2"/>
</dbReference>
<keyword evidence="4" id="KW-0999">Mitochondrion inner membrane</keyword>
<dbReference type="KEGG" id="dha:DEHA2G04642g"/>
<keyword evidence="7" id="KW-0496">Mitochondrion</keyword>
<dbReference type="InterPro" id="IPR012571">
    <property type="entry name" value="Mdm31/Mdm32"/>
</dbReference>
<evidence type="ECO:0000256" key="5">
    <source>
        <dbReference type="ARBA" id="ARBA00022946"/>
    </source>
</evidence>
<dbReference type="eggNOG" id="ENOG502QQU5">
    <property type="taxonomic scope" value="Eukaryota"/>
</dbReference>
<evidence type="ECO:0000256" key="7">
    <source>
        <dbReference type="ARBA" id="ARBA00023128"/>
    </source>
</evidence>
<evidence type="ECO:0000313" key="11">
    <source>
        <dbReference type="EMBL" id="CAG90204.2"/>
    </source>
</evidence>
<evidence type="ECO:0000313" key="12">
    <source>
        <dbReference type="Proteomes" id="UP000000599"/>
    </source>
</evidence>
<sequence>MSIILKNMAFSRMVSRMPLNGGISNFARPMGYFHRPLSGSSIFSRIMTSQRVKSEWRSVCGVKHQAFFSTIGSIQNQHKDKSEKNNSKITKAALLSQASNRFSKFLIHIKWPLMRNNRPFTMDDFTAFFSWLVMGNVLWIILGTTTFGLVTMYSIHTFDNIRNSIKAYYTGDDEDNSGNGDRKHSDDSILGYITSSILSNGLGVIIEFKKGNVLPELKDGMLRFKKFNVYSIHTSSEAGEDEGKLEEKTALKFKANVETMDISLSFGKWYEGKGLINELEIYGINGKVYKSSEDHQDASVEEYLPFSAGRYNENLHFQYDMNDHNAEELELVKQKRKNILMESNYEISHVKIHDSYVEIIDVSNKNPLKISIFNCDLPQLRGNRLLIDFFNANNVTGAINDSMFTIHKRQEFNNPTNDNKIVRFKLDGINMETISHSQKSKFNWIVNGKAEIIADIRLPSVNQESENSFTLGNEYKKISDICSEIFDELIDVTSPSSPEKLPSTEKNDNDNTLLKSALAAIYQTFSPSSSESKKSYNTTDSSSEYVIVNFKVKFYNLKASLPQHLPMALSSSLPFISLQDLRSLIAYVNDNASNKPIIIKTTVIEKLSDLYNIENLSQTKIVDEIVSDVYDNLLKIVKLDEKRIINEKSSSWSHTVASQLLLLGLGVLA</sequence>
<evidence type="ECO:0000256" key="3">
    <source>
        <dbReference type="ARBA" id="ARBA00022692"/>
    </source>
</evidence>
<proteinExistence type="inferred from homology"/>
<comment type="function">
    <text evidence="9">Involved in the organization of the mitochondrial membranes and the global structure of the mitochondria. Also required for mitochondrial distribution and mobility as well as for the maintenance of mitochondrial DNA nucleoids structures.</text>
</comment>
<dbReference type="AlphaFoldDB" id="Q6BJ74"/>
<feature type="transmembrane region" description="Helical" evidence="10">
    <location>
        <begin position="128"/>
        <end position="155"/>
    </location>
</feature>
<keyword evidence="8 10" id="KW-0472">Membrane</keyword>
<dbReference type="EMBL" id="CR382139">
    <property type="protein sequence ID" value="CAG90204.2"/>
    <property type="molecule type" value="Genomic_DNA"/>
</dbReference>
<protein>
    <submittedName>
        <fullName evidence="11">DEHA2G04642p</fullName>
    </submittedName>
</protein>
<dbReference type="OMA" id="FAKEMVG"/>
<evidence type="ECO:0000256" key="6">
    <source>
        <dbReference type="ARBA" id="ARBA00022989"/>
    </source>
</evidence>
<gene>
    <name evidence="11" type="ordered locus">DEHA2G04642g</name>
</gene>
<keyword evidence="3 10" id="KW-0812">Transmembrane</keyword>
<dbReference type="OrthoDB" id="17678at2759"/>
<dbReference type="GeneID" id="2904623"/>
<dbReference type="HOGENOM" id="CLU_016236_3_0_1"/>
<dbReference type="InParanoid" id="Q6BJ74"/>
<dbReference type="Proteomes" id="UP000000599">
    <property type="component" value="Chromosome G"/>
</dbReference>
<keyword evidence="6 10" id="KW-1133">Transmembrane helix</keyword>
<dbReference type="GO" id="GO:0007005">
    <property type="term" value="P:mitochondrion organization"/>
    <property type="evidence" value="ECO:0007669"/>
    <property type="project" value="InterPro"/>
</dbReference>
<dbReference type="Pfam" id="PF08118">
    <property type="entry name" value="MDM31_MDM32"/>
    <property type="match status" value="1"/>
</dbReference>
<keyword evidence="5" id="KW-0809">Transit peptide</keyword>
<keyword evidence="12" id="KW-1185">Reference proteome</keyword>